<evidence type="ECO:0000259" key="10">
    <source>
        <dbReference type="PROSITE" id="PS51192"/>
    </source>
</evidence>
<dbReference type="GO" id="GO:0016787">
    <property type="term" value="F:hydrolase activity"/>
    <property type="evidence" value="ECO:0007669"/>
    <property type="project" value="UniProtKB-KW"/>
</dbReference>
<keyword evidence="6" id="KW-0238">DNA-binding</keyword>
<dbReference type="GO" id="GO:0043590">
    <property type="term" value="C:bacterial nucleoid"/>
    <property type="evidence" value="ECO:0007669"/>
    <property type="project" value="TreeGrafter"/>
</dbReference>
<evidence type="ECO:0000256" key="8">
    <source>
        <dbReference type="ARBA" id="ARBA00034617"/>
    </source>
</evidence>
<dbReference type="Proteomes" id="UP000282985">
    <property type="component" value="Unassembled WGS sequence"/>
</dbReference>
<protein>
    <recommendedName>
        <fullName evidence="9">DNA 3'-5' helicase</fullName>
        <ecNumber evidence="9">5.6.2.4</ecNumber>
    </recommendedName>
</protein>
<dbReference type="GO" id="GO:0006281">
    <property type="term" value="P:DNA repair"/>
    <property type="evidence" value="ECO:0007669"/>
    <property type="project" value="TreeGrafter"/>
</dbReference>
<dbReference type="InterPro" id="IPR011545">
    <property type="entry name" value="DEAD/DEAH_box_helicase_dom"/>
</dbReference>
<dbReference type="InterPro" id="IPR004589">
    <property type="entry name" value="DNA_helicase_ATP-dep_RecQ"/>
</dbReference>
<gene>
    <name evidence="12" type="ORF">DLK05_08435</name>
</gene>
<dbReference type="Pfam" id="PF00271">
    <property type="entry name" value="Helicase_C"/>
    <property type="match status" value="1"/>
</dbReference>
<name>A0A434AVG0_9BACT</name>
<dbReference type="Pfam" id="PF00270">
    <property type="entry name" value="DEAD"/>
    <property type="match status" value="1"/>
</dbReference>
<dbReference type="SMART" id="SM00490">
    <property type="entry name" value="HELICc"/>
    <property type="match status" value="1"/>
</dbReference>
<dbReference type="RefSeq" id="WP_127343550.1">
    <property type="nucleotide sequence ID" value="NZ_RJJX01000009.1"/>
</dbReference>
<feature type="domain" description="Helicase ATP-binding" evidence="10">
    <location>
        <begin position="27"/>
        <end position="196"/>
    </location>
</feature>
<evidence type="ECO:0000256" key="2">
    <source>
        <dbReference type="ARBA" id="ARBA00022741"/>
    </source>
</evidence>
<dbReference type="Gene3D" id="3.40.50.300">
    <property type="entry name" value="P-loop containing nucleotide triphosphate hydrolases"/>
    <property type="match status" value="2"/>
</dbReference>
<dbReference type="CDD" id="cd17920">
    <property type="entry name" value="DEXHc_RecQ"/>
    <property type="match status" value="1"/>
</dbReference>
<dbReference type="CDD" id="cd06223">
    <property type="entry name" value="PRTases_typeI"/>
    <property type="match status" value="1"/>
</dbReference>
<keyword evidence="4 12" id="KW-0347">Helicase</keyword>
<dbReference type="GO" id="GO:0005524">
    <property type="term" value="F:ATP binding"/>
    <property type="evidence" value="ECO:0007669"/>
    <property type="project" value="UniProtKB-KW"/>
</dbReference>
<keyword evidence="2" id="KW-0547">Nucleotide-binding</keyword>
<dbReference type="GO" id="GO:0030894">
    <property type="term" value="C:replisome"/>
    <property type="evidence" value="ECO:0007669"/>
    <property type="project" value="TreeGrafter"/>
</dbReference>
<keyword evidence="7" id="KW-0413">Isomerase</keyword>
<accession>A0A434AVG0</accession>
<dbReference type="PROSITE" id="PS51192">
    <property type="entry name" value="HELICASE_ATP_BIND_1"/>
    <property type="match status" value="1"/>
</dbReference>
<dbReference type="OrthoDB" id="9779910at2"/>
<dbReference type="SUPFAM" id="SSF53271">
    <property type="entry name" value="PRTase-like"/>
    <property type="match status" value="1"/>
</dbReference>
<dbReference type="GO" id="GO:0043138">
    <property type="term" value="F:3'-5' DNA helicase activity"/>
    <property type="evidence" value="ECO:0007669"/>
    <property type="project" value="UniProtKB-EC"/>
</dbReference>
<dbReference type="SMART" id="SM00487">
    <property type="entry name" value="DEXDc"/>
    <property type="match status" value="1"/>
</dbReference>
<dbReference type="SUPFAM" id="SSF52540">
    <property type="entry name" value="P-loop containing nucleoside triphosphate hydrolases"/>
    <property type="match status" value="1"/>
</dbReference>
<dbReference type="GO" id="GO:0006310">
    <property type="term" value="P:DNA recombination"/>
    <property type="evidence" value="ECO:0007669"/>
    <property type="project" value="InterPro"/>
</dbReference>
<dbReference type="GO" id="GO:0009378">
    <property type="term" value="F:four-way junction helicase activity"/>
    <property type="evidence" value="ECO:0007669"/>
    <property type="project" value="TreeGrafter"/>
</dbReference>
<evidence type="ECO:0000313" key="12">
    <source>
        <dbReference type="EMBL" id="RUT78344.1"/>
    </source>
</evidence>
<sequence>MNREQAEIKLKRIFGFDSFYDEQWETIDMLFQGKRVLLIEKTGFGKSLCFQFPATQFEGITIIFSPLIALMRDQVKSLVENGISAKFINSEQTQKENSQTIQDAINGKLKILYIAPERQENQEWIQATRQMNLSMIVIDEAHTISVWGHDFRPAFRRIINLIQLLPKHMPVLATTATATKRVQIDVEKQISNDITTLRGRLIRDNFNLFVINVKSEDEKLIWLAENLNNIEGTGIIYTGTRINTEIYSRWFDYLKINTTEYNAGLDGETRKEVENGLMANKWKVIVSTNALGMGIDKPNIRFLIHTQIPASPIHYYQEIGRAGRDGKPTSIILFYNSSKDDKGIEEDYKLPKAFIDGGRPSLNKYNKVINAVKGEQLGERQIMKATNLKQTQVRVIKADLIEQGIIKEVIYGRSKKYEYQFDAPDLNTKAFEELRELKLQELESMLEYVNLNSSRMKFLCNYLGDSIPDQIENCDNTNLQKLISNPKPETIKLLSDFRETYFPILKVESRGSNIVNGIASSYYGVSNVGAALNRCKYHNGGDFPDFLLKLTLKAFRKQYGQELFDLIVYVPPTESGDLVKNFTEKISRILKVPISHNLVKIGETQPQKVFENGYLKRDNVEGMFTFNNPEQINGKNIIIFDDIFDSGATIKEIGRMLTNNGASKIAPLIIARTVGGDI</sequence>
<evidence type="ECO:0000256" key="9">
    <source>
        <dbReference type="ARBA" id="ARBA00034808"/>
    </source>
</evidence>
<evidence type="ECO:0000313" key="13">
    <source>
        <dbReference type="Proteomes" id="UP000282985"/>
    </source>
</evidence>
<organism evidence="12 13">
    <name type="scientific">Ancylomarina longa</name>
    <dbReference type="NCBI Taxonomy" id="2487017"/>
    <lineage>
        <taxon>Bacteria</taxon>
        <taxon>Pseudomonadati</taxon>
        <taxon>Bacteroidota</taxon>
        <taxon>Bacteroidia</taxon>
        <taxon>Marinilabiliales</taxon>
        <taxon>Marinifilaceae</taxon>
        <taxon>Ancylomarina</taxon>
    </lineage>
</organism>
<comment type="catalytic activity">
    <reaction evidence="8">
        <text>Couples ATP hydrolysis with the unwinding of duplex DNA by translocating in the 3'-5' direction.</text>
        <dbReference type="EC" id="5.6.2.4"/>
    </reaction>
</comment>
<dbReference type="PANTHER" id="PTHR13710:SF105">
    <property type="entry name" value="ATP-DEPENDENT DNA HELICASE Q1"/>
    <property type="match status" value="1"/>
</dbReference>
<dbReference type="GO" id="GO:0003677">
    <property type="term" value="F:DNA binding"/>
    <property type="evidence" value="ECO:0007669"/>
    <property type="project" value="UniProtKB-KW"/>
</dbReference>
<keyword evidence="5" id="KW-0067">ATP-binding</keyword>
<dbReference type="PANTHER" id="PTHR13710">
    <property type="entry name" value="DNA HELICASE RECQ FAMILY MEMBER"/>
    <property type="match status" value="1"/>
</dbReference>
<dbReference type="EC" id="5.6.2.4" evidence="9"/>
<evidence type="ECO:0000256" key="6">
    <source>
        <dbReference type="ARBA" id="ARBA00023125"/>
    </source>
</evidence>
<evidence type="ECO:0000259" key="11">
    <source>
        <dbReference type="PROSITE" id="PS51194"/>
    </source>
</evidence>
<dbReference type="GO" id="GO:0005737">
    <property type="term" value="C:cytoplasm"/>
    <property type="evidence" value="ECO:0007669"/>
    <property type="project" value="TreeGrafter"/>
</dbReference>
<evidence type="ECO:0000256" key="3">
    <source>
        <dbReference type="ARBA" id="ARBA00022801"/>
    </source>
</evidence>
<evidence type="ECO:0000256" key="5">
    <source>
        <dbReference type="ARBA" id="ARBA00022840"/>
    </source>
</evidence>
<reference evidence="12 13" key="1">
    <citation type="submission" date="2018-11" db="EMBL/GenBank/DDBJ databases">
        <title>Parancylomarina longa gen. nov., sp. nov., isolated from sediments of southern Okinawa.</title>
        <authorList>
            <person name="Fu T."/>
        </authorList>
    </citation>
    <scope>NUCLEOTIDE SEQUENCE [LARGE SCALE GENOMIC DNA]</scope>
    <source>
        <strain evidence="12 13">T3-2 S1-C</strain>
    </source>
</reference>
<dbReference type="AlphaFoldDB" id="A0A434AVG0"/>
<keyword evidence="3 12" id="KW-0378">Hydrolase</keyword>
<proteinExistence type="inferred from homology"/>
<keyword evidence="13" id="KW-1185">Reference proteome</keyword>
<dbReference type="InterPro" id="IPR000836">
    <property type="entry name" value="PRTase_dom"/>
</dbReference>
<dbReference type="PROSITE" id="PS51194">
    <property type="entry name" value="HELICASE_CTER"/>
    <property type="match status" value="1"/>
</dbReference>
<dbReference type="InterPro" id="IPR014001">
    <property type="entry name" value="Helicase_ATP-bd"/>
</dbReference>
<comment type="similarity">
    <text evidence="1">Belongs to the helicase family. RecQ subfamily.</text>
</comment>
<dbReference type="InterPro" id="IPR001650">
    <property type="entry name" value="Helicase_C-like"/>
</dbReference>
<dbReference type="NCBIfam" id="TIGR00614">
    <property type="entry name" value="recQ_fam"/>
    <property type="match status" value="1"/>
</dbReference>
<comment type="caution">
    <text evidence="12">The sequence shown here is derived from an EMBL/GenBank/DDBJ whole genome shotgun (WGS) entry which is preliminary data.</text>
</comment>
<evidence type="ECO:0000256" key="1">
    <source>
        <dbReference type="ARBA" id="ARBA00005446"/>
    </source>
</evidence>
<feature type="domain" description="Helicase C-terminal" evidence="11">
    <location>
        <begin position="222"/>
        <end position="373"/>
    </location>
</feature>
<dbReference type="InterPro" id="IPR029057">
    <property type="entry name" value="PRTase-like"/>
</dbReference>
<evidence type="ECO:0000256" key="4">
    <source>
        <dbReference type="ARBA" id="ARBA00022806"/>
    </source>
</evidence>
<dbReference type="InterPro" id="IPR027417">
    <property type="entry name" value="P-loop_NTPase"/>
</dbReference>
<dbReference type="EMBL" id="RJJX01000009">
    <property type="protein sequence ID" value="RUT78344.1"/>
    <property type="molecule type" value="Genomic_DNA"/>
</dbReference>
<evidence type="ECO:0000256" key="7">
    <source>
        <dbReference type="ARBA" id="ARBA00023235"/>
    </source>
</evidence>
<dbReference type="Gene3D" id="3.40.50.2020">
    <property type="match status" value="1"/>
</dbReference>